<dbReference type="EMBL" id="BGZK01001061">
    <property type="protein sequence ID" value="GBP70048.1"/>
    <property type="molecule type" value="Genomic_DNA"/>
</dbReference>
<gene>
    <name evidence="2" type="ORF">EVAR_49058_1</name>
</gene>
<sequence>MAYPINVESKSRRGDISDRPLDPLNHRHPRHSPPRVNSMAQRRSPYKIHETPRSGREISGVFTERRRYEIVL</sequence>
<keyword evidence="3" id="KW-1185">Reference proteome</keyword>
<organism evidence="2 3">
    <name type="scientific">Eumeta variegata</name>
    <name type="common">Bagworm moth</name>
    <name type="synonym">Eumeta japonica</name>
    <dbReference type="NCBI Taxonomy" id="151549"/>
    <lineage>
        <taxon>Eukaryota</taxon>
        <taxon>Metazoa</taxon>
        <taxon>Ecdysozoa</taxon>
        <taxon>Arthropoda</taxon>
        <taxon>Hexapoda</taxon>
        <taxon>Insecta</taxon>
        <taxon>Pterygota</taxon>
        <taxon>Neoptera</taxon>
        <taxon>Endopterygota</taxon>
        <taxon>Lepidoptera</taxon>
        <taxon>Glossata</taxon>
        <taxon>Ditrysia</taxon>
        <taxon>Tineoidea</taxon>
        <taxon>Psychidae</taxon>
        <taxon>Oiketicinae</taxon>
        <taxon>Eumeta</taxon>
    </lineage>
</organism>
<comment type="caution">
    <text evidence="2">The sequence shown here is derived from an EMBL/GenBank/DDBJ whole genome shotgun (WGS) entry which is preliminary data.</text>
</comment>
<feature type="region of interest" description="Disordered" evidence="1">
    <location>
        <begin position="1"/>
        <end position="55"/>
    </location>
</feature>
<evidence type="ECO:0000256" key="1">
    <source>
        <dbReference type="SAM" id="MobiDB-lite"/>
    </source>
</evidence>
<dbReference type="AlphaFoldDB" id="A0A4C1Y2D0"/>
<name>A0A4C1Y2D0_EUMVA</name>
<evidence type="ECO:0000313" key="3">
    <source>
        <dbReference type="Proteomes" id="UP000299102"/>
    </source>
</evidence>
<proteinExistence type="predicted"/>
<dbReference type="Proteomes" id="UP000299102">
    <property type="component" value="Unassembled WGS sequence"/>
</dbReference>
<reference evidence="2 3" key="1">
    <citation type="journal article" date="2019" name="Commun. Biol.">
        <title>The bagworm genome reveals a unique fibroin gene that provides high tensile strength.</title>
        <authorList>
            <person name="Kono N."/>
            <person name="Nakamura H."/>
            <person name="Ohtoshi R."/>
            <person name="Tomita M."/>
            <person name="Numata K."/>
            <person name="Arakawa K."/>
        </authorList>
    </citation>
    <scope>NUCLEOTIDE SEQUENCE [LARGE SCALE GENOMIC DNA]</scope>
</reference>
<feature type="compositionally biased region" description="Basic and acidic residues" evidence="1">
    <location>
        <begin position="9"/>
        <end position="25"/>
    </location>
</feature>
<evidence type="ECO:0000313" key="2">
    <source>
        <dbReference type="EMBL" id="GBP70048.1"/>
    </source>
</evidence>
<accession>A0A4C1Y2D0</accession>
<protein>
    <submittedName>
        <fullName evidence="2">Uncharacterized protein</fullName>
    </submittedName>
</protein>